<accession>A0A540VBL5</accession>
<comment type="caution">
    <text evidence="4">The sequence shown here is derived from an EMBL/GenBank/DDBJ whole genome shotgun (WGS) entry which is preliminary data.</text>
</comment>
<feature type="domain" description="SH3b" evidence="3">
    <location>
        <begin position="396"/>
        <end position="461"/>
    </location>
</feature>
<gene>
    <name evidence="4" type="ORF">FKZ61_18195</name>
</gene>
<dbReference type="PANTHER" id="PTHR34408:SF1">
    <property type="entry name" value="GLYCOSYL HYDROLASE FAMILY 19 DOMAIN-CONTAINING PROTEIN HI_1415"/>
    <property type="match status" value="1"/>
</dbReference>
<feature type="compositionally biased region" description="Pro residues" evidence="1">
    <location>
        <begin position="138"/>
        <end position="150"/>
    </location>
</feature>
<dbReference type="FunCoup" id="A0A540VBL5">
    <property type="interactions" value="5"/>
</dbReference>
<protein>
    <submittedName>
        <fullName evidence="4">SH3 domain-containing protein</fullName>
    </submittedName>
</protein>
<dbReference type="SMART" id="SM00287">
    <property type="entry name" value="SH3b"/>
    <property type="match status" value="4"/>
</dbReference>
<feature type="region of interest" description="Disordered" evidence="1">
    <location>
        <begin position="1"/>
        <end position="27"/>
    </location>
</feature>
<dbReference type="Proteomes" id="UP000317371">
    <property type="component" value="Unassembled WGS sequence"/>
</dbReference>
<evidence type="ECO:0000313" key="4">
    <source>
        <dbReference type="EMBL" id="TQE94159.1"/>
    </source>
</evidence>
<evidence type="ECO:0000256" key="2">
    <source>
        <dbReference type="SAM" id="Phobius"/>
    </source>
</evidence>
<dbReference type="OrthoDB" id="141493at2"/>
<dbReference type="Gene3D" id="2.30.30.40">
    <property type="entry name" value="SH3 Domains"/>
    <property type="match status" value="3"/>
</dbReference>
<dbReference type="PROSITE" id="PS51781">
    <property type="entry name" value="SH3B"/>
    <property type="match status" value="2"/>
</dbReference>
<evidence type="ECO:0000256" key="1">
    <source>
        <dbReference type="SAM" id="MobiDB-lite"/>
    </source>
</evidence>
<proteinExistence type="predicted"/>
<keyword evidence="2" id="KW-0812">Transmembrane</keyword>
<keyword evidence="2" id="KW-0472">Membrane</keyword>
<feature type="domain" description="SH3b" evidence="3">
    <location>
        <begin position="279"/>
        <end position="345"/>
    </location>
</feature>
<dbReference type="PANTHER" id="PTHR34408">
    <property type="entry name" value="FAMILY PROTEIN, PUTATIVE-RELATED"/>
    <property type="match status" value="1"/>
</dbReference>
<keyword evidence="5" id="KW-1185">Reference proteome</keyword>
<evidence type="ECO:0000313" key="5">
    <source>
        <dbReference type="Proteomes" id="UP000317371"/>
    </source>
</evidence>
<dbReference type="InterPro" id="IPR003646">
    <property type="entry name" value="SH3-like_bac-type"/>
</dbReference>
<reference evidence="4 5" key="1">
    <citation type="submission" date="2019-06" db="EMBL/GenBank/DDBJ databases">
        <title>Genome sequence of Litorilinea aerophila BAA-2444.</title>
        <authorList>
            <person name="Maclea K.S."/>
            <person name="Maurais E.G."/>
            <person name="Iannazzi L.C."/>
        </authorList>
    </citation>
    <scope>NUCLEOTIDE SEQUENCE [LARGE SCALE GENOMIC DNA]</scope>
    <source>
        <strain evidence="4 5">ATCC BAA-2444</strain>
    </source>
</reference>
<keyword evidence="2" id="KW-1133">Transmembrane helix</keyword>
<dbReference type="InParanoid" id="A0A540VBL5"/>
<sequence length="565" mass="58478">MTKEPSSENWQLQESDDADDRWKLQESEQKALGQWELQQLEAPSRDWQPVEYAREPEPRRNWLLPAVVVVALLAVLAYGAFMLWPRLFPATPEQTPAALTPAPAQETAVQAETTPGGVTPEAVPTQAPAVTAPTAVPTQPPQPTPPPPTPATVEVEFATVISPVGVNARQAPDTNAEVLRILLEGERYLVLGTAGADNSWLELFLNETPLAEGQTISGTVAYAAADFLAREPDALPAPVYDAVLAYLGRTPTAEVPAEIAAPEATPETPLAETGAEPVGLTVTVSVTAGLNARSAPSTESEIIQLLENGTTLTPVARSADGQWVQVVLDGGREAWLFREFLTTNGDLDALPIAGAGAEVAPTPALTTTAPVASSQVITTGFVPPAPFTNTYSVDAPVVAVTSAGGVNARATPSTEASVITQIPQGAALTAVGRSADDAWIQIQLPGGATAWVARAVVLSTPAVNGLPVVEPSAAAPAVPAPTPTPAPSAGTPTATVRLGLLAIYDSPGVGQQVVEYVSIGAVLSALGRNEAGDWIQVQSSEGTPGWVPANAVELSVPVETLPVVQ</sequence>
<dbReference type="Pfam" id="PF08239">
    <property type="entry name" value="SH3_3"/>
    <property type="match status" value="2"/>
</dbReference>
<dbReference type="RefSeq" id="WP_141611587.1">
    <property type="nucleotide sequence ID" value="NZ_VIGC02000027.1"/>
</dbReference>
<feature type="region of interest" description="Disordered" evidence="1">
    <location>
        <begin position="130"/>
        <end position="151"/>
    </location>
</feature>
<name>A0A540VBL5_9CHLR</name>
<evidence type="ECO:0000259" key="3">
    <source>
        <dbReference type="PROSITE" id="PS51781"/>
    </source>
</evidence>
<dbReference type="EMBL" id="VIGC01000027">
    <property type="protein sequence ID" value="TQE94159.1"/>
    <property type="molecule type" value="Genomic_DNA"/>
</dbReference>
<feature type="transmembrane region" description="Helical" evidence="2">
    <location>
        <begin position="62"/>
        <end position="84"/>
    </location>
</feature>
<dbReference type="AlphaFoldDB" id="A0A540VBL5"/>
<dbReference type="InterPro" id="IPR052354">
    <property type="entry name" value="Cell_Wall_Dynamics_Protein"/>
</dbReference>
<organism evidence="4 5">
    <name type="scientific">Litorilinea aerophila</name>
    <dbReference type="NCBI Taxonomy" id="1204385"/>
    <lineage>
        <taxon>Bacteria</taxon>
        <taxon>Bacillati</taxon>
        <taxon>Chloroflexota</taxon>
        <taxon>Caldilineae</taxon>
        <taxon>Caldilineales</taxon>
        <taxon>Caldilineaceae</taxon>
        <taxon>Litorilinea</taxon>
    </lineage>
</organism>